<keyword evidence="5" id="KW-1185">Reference proteome</keyword>
<dbReference type="Gene3D" id="1.10.238.10">
    <property type="entry name" value="EF-hand"/>
    <property type="match status" value="1"/>
</dbReference>
<dbReference type="SMART" id="SM00054">
    <property type="entry name" value="EFh"/>
    <property type="match status" value="1"/>
</dbReference>
<dbReference type="InterPro" id="IPR011992">
    <property type="entry name" value="EF-hand-dom_pair"/>
</dbReference>
<feature type="domain" description="EF-hand" evidence="3">
    <location>
        <begin position="38"/>
        <end position="70"/>
    </location>
</feature>
<reference evidence="4" key="1">
    <citation type="journal article" date="2023" name="Mol. Biol. Evol.">
        <title>Third-Generation Sequencing Reveals the Adaptive Role of the Epigenome in Three Deep-Sea Polychaetes.</title>
        <authorList>
            <person name="Perez M."/>
            <person name="Aroh O."/>
            <person name="Sun Y."/>
            <person name="Lan Y."/>
            <person name="Juniper S.K."/>
            <person name="Young C.R."/>
            <person name="Angers B."/>
            <person name="Qian P.Y."/>
        </authorList>
    </citation>
    <scope>NUCLEOTIDE SEQUENCE</scope>
    <source>
        <strain evidence="4">P08H-3</strain>
    </source>
</reference>
<evidence type="ECO:0000313" key="4">
    <source>
        <dbReference type="EMBL" id="KAK2166448.1"/>
    </source>
</evidence>
<sequence>MIDYMTEYIYGFLYKDANGRISSSELHDVLRRLGDQDVSDEQIDDLIREIDLDGDGLVDYEEFVKVMVAK</sequence>
<dbReference type="SUPFAM" id="SSF47473">
    <property type="entry name" value="EF-hand"/>
    <property type="match status" value="1"/>
</dbReference>
<keyword evidence="2" id="KW-0106">Calcium</keyword>
<accession>A0AAD9NFA7</accession>
<dbReference type="InterPro" id="IPR002048">
    <property type="entry name" value="EF_hand_dom"/>
</dbReference>
<dbReference type="CDD" id="cd00051">
    <property type="entry name" value="EFh"/>
    <property type="match status" value="1"/>
</dbReference>
<dbReference type="EMBL" id="JAODUP010000039">
    <property type="protein sequence ID" value="KAK2166448.1"/>
    <property type="molecule type" value="Genomic_DNA"/>
</dbReference>
<keyword evidence="1" id="KW-0677">Repeat</keyword>
<dbReference type="GO" id="GO:0005509">
    <property type="term" value="F:calcium ion binding"/>
    <property type="evidence" value="ECO:0007669"/>
    <property type="project" value="InterPro"/>
</dbReference>
<dbReference type="AlphaFoldDB" id="A0AAD9NFA7"/>
<evidence type="ECO:0000256" key="1">
    <source>
        <dbReference type="ARBA" id="ARBA00022737"/>
    </source>
</evidence>
<dbReference type="PROSITE" id="PS00018">
    <property type="entry name" value="EF_HAND_1"/>
    <property type="match status" value="1"/>
</dbReference>
<evidence type="ECO:0000256" key="2">
    <source>
        <dbReference type="ARBA" id="ARBA00022837"/>
    </source>
</evidence>
<gene>
    <name evidence="4" type="ORF">LSH36_39g12005</name>
</gene>
<feature type="domain" description="EF-hand" evidence="3">
    <location>
        <begin position="15"/>
        <end position="36"/>
    </location>
</feature>
<organism evidence="4 5">
    <name type="scientific">Paralvinella palmiformis</name>
    <dbReference type="NCBI Taxonomy" id="53620"/>
    <lineage>
        <taxon>Eukaryota</taxon>
        <taxon>Metazoa</taxon>
        <taxon>Spiralia</taxon>
        <taxon>Lophotrochozoa</taxon>
        <taxon>Annelida</taxon>
        <taxon>Polychaeta</taxon>
        <taxon>Sedentaria</taxon>
        <taxon>Canalipalpata</taxon>
        <taxon>Terebellida</taxon>
        <taxon>Terebelliformia</taxon>
        <taxon>Alvinellidae</taxon>
        <taxon>Paralvinella</taxon>
    </lineage>
</organism>
<dbReference type="Pfam" id="PF13499">
    <property type="entry name" value="EF-hand_7"/>
    <property type="match status" value="1"/>
</dbReference>
<dbReference type="PANTHER" id="PTHR23050">
    <property type="entry name" value="CALCIUM BINDING PROTEIN"/>
    <property type="match status" value="1"/>
</dbReference>
<proteinExistence type="predicted"/>
<protein>
    <recommendedName>
        <fullName evidence="3">EF-hand domain-containing protein</fullName>
    </recommendedName>
</protein>
<dbReference type="Proteomes" id="UP001208570">
    <property type="component" value="Unassembled WGS sequence"/>
</dbReference>
<name>A0AAD9NFA7_9ANNE</name>
<comment type="caution">
    <text evidence="4">The sequence shown here is derived from an EMBL/GenBank/DDBJ whole genome shotgun (WGS) entry which is preliminary data.</text>
</comment>
<dbReference type="InterPro" id="IPR050145">
    <property type="entry name" value="Centrin_CML-like"/>
</dbReference>
<dbReference type="FunFam" id="1.10.238.10:FF:000003">
    <property type="entry name" value="Calmodulin A"/>
    <property type="match status" value="1"/>
</dbReference>
<evidence type="ECO:0000259" key="3">
    <source>
        <dbReference type="PROSITE" id="PS50222"/>
    </source>
</evidence>
<dbReference type="PROSITE" id="PS50222">
    <property type="entry name" value="EF_HAND_2"/>
    <property type="match status" value="2"/>
</dbReference>
<evidence type="ECO:0000313" key="5">
    <source>
        <dbReference type="Proteomes" id="UP001208570"/>
    </source>
</evidence>
<dbReference type="InterPro" id="IPR018247">
    <property type="entry name" value="EF_Hand_1_Ca_BS"/>
</dbReference>